<feature type="transmembrane region" description="Helical" evidence="1">
    <location>
        <begin position="107"/>
        <end position="127"/>
    </location>
</feature>
<reference evidence="3 5" key="2">
    <citation type="journal article" date="2016" name="Eur. J. Clin. Microbiol. Infect. Dis.">
        <title>Whole genome sequencing as a tool for phylogenetic analysis of clinical strains of Mitis group streptococci.</title>
        <authorList>
            <person name="Rasmussen L.H."/>
            <person name="Dargis R."/>
            <person name="Hojholt K."/>
            <person name="Christensen J.J."/>
            <person name="Skovgaard O."/>
            <person name="Justesen U.S."/>
            <person name="Rosenvinge F.S."/>
            <person name="Moser C."/>
            <person name="Lukjancenko O."/>
            <person name="Rasmussen S."/>
            <person name="Nielsen X.C."/>
        </authorList>
    </citation>
    <scope>NUCLEOTIDE SEQUENCE [LARGE SCALE GENOMIC DNA]</scope>
    <source>
        <strain evidence="3 5">RH_50738_11</strain>
    </source>
</reference>
<name>A0A0F2DD32_STRMT</name>
<dbReference type="RefSeq" id="WP_045611998.1">
    <property type="nucleotide sequence ID" value="NZ_CP012646.1"/>
</dbReference>
<keyword evidence="1" id="KW-0812">Transmembrane</keyword>
<dbReference type="GeneID" id="93739328"/>
<keyword evidence="1" id="KW-0472">Membrane</keyword>
<dbReference type="AlphaFoldDB" id="A0A0F2DD32"/>
<comment type="caution">
    <text evidence="2">The sequence shown here is derived from an EMBL/GenBank/DDBJ whole genome shotgun (WGS) entry which is preliminary data.</text>
</comment>
<feature type="transmembrane region" description="Helical" evidence="1">
    <location>
        <begin position="75"/>
        <end position="95"/>
    </location>
</feature>
<reference evidence="3" key="3">
    <citation type="submission" date="2017-04" db="EMBL/GenBank/DDBJ databases">
        <authorList>
            <person name="Nielsen X.C."/>
            <person name="Rasmussen L.H."/>
            <person name="Hoejholt K."/>
            <person name="Rasmussen S."/>
            <person name="Christensen J.J."/>
        </authorList>
    </citation>
    <scope>NUCLEOTIDE SEQUENCE</scope>
    <source>
        <strain evidence="3">RH_50738_11</strain>
    </source>
</reference>
<evidence type="ECO:0000313" key="2">
    <source>
        <dbReference type="EMBL" id="KJQ68813.1"/>
    </source>
</evidence>
<evidence type="ECO:0000313" key="4">
    <source>
        <dbReference type="Proteomes" id="UP000033538"/>
    </source>
</evidence>
<evidence type="ECO:0000313" key="5">
    <source>
        <dbReference type="Proteomes" id="UP000193441"/>
    </source>
</evidence>
<gene>
    <name evidence="3" type="ORF">B7701_09890</name>
    <name evidence="2" type="ORF">TZ90_01185</name>
</gene>
<evidence type="ECO:0008006" key="6">
    <source>
        <dbReference type="Google" id="ProtNLM"/>
    </source>
</evidence>
<reference evidence="2 4" key="1">
    <citation type="submission" date="2015-02" db="EMBL/GenBank/DDBJ databases">
        <title>Evolution of amylase-binding proteins of oral streptococcal species.</title>
        <authorList>
            <person name="Haase E.M."/>
        </authorList>
    </citation>
    <scope>NUCLEOTIDE SEQUENCE [LARGE SCALE GENOMIC DNA]</scope>
    <source>
        <strain evidence="2 4">OT25</strain>
    </source>
</reference>
<keyword evidence="1" id="KW-1133">Transmembrane helix</keyword>
<accession>A0A0F2DD32</accession>
<evidence type="ECO:0000313" key="3">
    <source>
        <dbReference type="EMBL" id="ORO87949.1"/>
    </source>
</evidence>
<dbReference type="EMBL" id="NCVE01000029">
    <property type="protein sequence ID" value="ORO87949.1"/>
    <property type="molecule type" value="Genomic_DNA"/>
</dbReference>
<organism evidence="2 4">
    <name type="scientific">Streptococcus mitis</name>
    <dbReference type="NCBI Taxonomy" id="28037"/>
    <lineage>
        <taxon>Bacteria</taxon>
        <taxon>Bacillati</taxon>
        <taxon>Bacillota</taxon>
        <taxon>Bacilli</taxon>
        <taxon>Lactobacillales</taxon>
        <taxon>Streptococcaceae</taxon>
        <taxon>Streptococcus</taxon>
        <taxon>Streptococcus mitis group</taxon>
    </lineage>
</organism>
<dbReference type="Proteomes" id="UP000033538">
    <property type="component" value="Unassembled WGS sequence"/>
</dbReference>
<dbReference type="EMBL" id="JYGP01000002">
    <property type="protein sequence ID" value="KJQ68813.1"/>
    <property type="molecule type" value="Genomic_DNA"/>
</dbReference>
<sequence length="138" mass="15323">MKFKKLITLASLVGLITFLLPVVTSGNQSLAPVSEYVVDYLNAPSQFMVFIVWYGAFVITLLLSLFIVNRRVIAIIQSLVIILLSAFSLFIHFTFLNEIVGRAQLGYGAILYFICVLINVFAAIMIIKGAKSTSKRID</sequence>
<proteinExistence type="predicted"/>
<evidence type="ECO:0000256" key="1">
    <source>
        <dbReference type="SAM" id="Phobius"/>
    </source>
</evidence>
<feature type="transmembrane region" description="Helical" evidence="1">
    <location>
        <begin position="49"/>
        <end position="68"/>
    </location>
</feature>
<dbReference type="PATRIC" id="fig|28037.212.peg.1155"/>
<protein>
    <recommendedName>
        <fullName evidence="6">DUF4293 family protein</fullName>
    </recommendedName>
</protein>
<dbReference type="Proteomes" id="UP000193441">
    <property type="component" value="Unassembled WGS sequence"/>
</dbReference>